<evidence type="ECO:0000256" key="5">
    <source>
        <dbReference type="ARBA" id="ARBA00022801"/>
    </source>
</evidence>
<keyword evidence="7" id="KW-0458">Lysosome</keyword>
<evidence type="ECO:0000256" key="3">
    <source>
        <dbReference type="ARBA" id="ARBA00012761"/>
    </source>
</evidence>
<name>A0ABM1MEY4_NICVS</name>
<evidence type="ECO:0000256" key="6">
    <source>
        <dbReference type="ARBA" id="ARBA00023295"/>
    </source>
</evidence>
<evidence type="ECO:0000256" key="2">
    <source>
        <dbReference type="ARBA" id="ARBA00007401"/>
    </source>
</evidence>
<keyword evidence="6 7" id="KW-0326">Glycosidase</keyword>
<dbReference type="InterPro" id="IPR017853">
    <property type="entry name" value="GH"/>
</dbReference>
<dbReference type="InterPro" id="IPR006101">
    <property type="entry name" value="Glyco_hydro_2"/>
</dbReference>
<evidence type="ECO:0000313" key="13">
    <source>
        <dbReference type="RefSeq" id="XP_017773134.1"/>
    </source>
</evidence>
<dbReference type="PANTHER" id="PTHR10066:SF67">
    <property type="entry name" value="BETA-GLUCURONIDASE"/>
    <property type="match status" value="1"/>
</dbReference>
<dbReference type="Proteomes" id="UP000695000">
    <property type="component" value="Unplaced"/>
</dbReference>
<evidence type="ECO:0000256" key="4">
    <source>
        <dbReference type="ARBA" id="ARBA00016205"/>
    </source>
</evidence>
<dbReference type="EC" id="3.2.1.31" evidence="3 7"/>
<dbReference type="Pfam" id="PF02837">
    <property type="entry name" value="Glyco_hydro_2_N"/>
    <property type="match status" value="1"/>
</dbReference>
<dbReference type="SUPFAM" id="SSF49303">
    <property type="entry name" value="beta-Galactosidase/glucuronidase domain"/>
    <property type="match status" value="1"/>
</dbReference>
<proteinExistence type="inferred from homology"/>
<dbReference type="Gene3D" id="2.60.40.10">
    <property type="entry name" value="Immunoglobulins"/>
    <property type="match status" value="1"/>
</dbReference>
<dbReference type="RefSeq" id="XP_017773134.1">
    <property type="nucleotide sequence ID" value="XM_017917645.1"/>
</dbReference>
<dbReference type="GeneID" id="108560193"/>
<evidence type="ECO:0000313" key="12">
    <source>
        <dbReference type="Proteomes" id="UP000695000"/>
    </source>
</evidence>
<dbReference type="Pfam" id="PF02836">
    <property type="entry name" value="Glyco_hydro_2_C"/>
    <property type="match status" value="1"/>
</dbReference>
<dbReference type="InterPro" id="IPR023230">
    <property type="entry name" value="Glyco_hydro_2_CS"/>
</dbReference>
<sequence length="667" mass="77227">MLPMKPIIIHALLAAKITLITASEAAASTINCSKNNTKKKINMKLTTSLLLVLCANEIHGLLYPKTSESREIISLDGIWNFLVDTTSIGDLVWFKPKMDKRNDATLMPVPSSYNDVSTELNVREHVGAVWYERSFFTPNSWKENRVWLRFSSVQYSSQVWINDRFVGANEMGHLPFQFDVTNYLKFGRENNVTVSCDNTLLPFTIPQGNISLVETDDGVKLQQTYTFDFFNYAGIHRSVLLYTTPKIYIEDVHIKTLSLTEGSAIVQFNVSTIGSRNVEVHLHDQDEKLIVKTLGCLGNVTVPRANLWWPYLMHQNPGYQYTFTFLLLDYDGRVSDVYREKFGIRVLEWNEDEFKINGKRIYLHGFGKHEDSDIRGRGFDLVTTMRDFNLIKWIGGNAFRTSHYPYSEEIMDLADRLGIMVIDECPAVNIDFVSPKLLENHKDSIERLMNRDKNRPSVIAWSIANEPRSHKKNTGQYFKNVVDFAKSLDQSRPVTASLNRGYFEDQLAQYLDIISFNRYNSWYQNEGKLDMIVKRVVEEATNWRKKFMKPVLMSEYGADTLEGLHFLPDFIWSEEYQIAVLSNHFKAFDSLRNSSWFLGEFVWNFADFKTSQKINRVGGNKKGLFTRNRQPKASAFHLRRRYHRLSNELYNSPLPGDLDDYVCSNER</sequence>
<accession>A0ABM1MEY4</accession>
<feature type="domain" description="Glycoside hydrolase family 2 immunoglobulin-like beta-sandwich" evidence="9">
    <location>
        <begin position="247"/>
        <end position="345"/>
    </location>
</feature>
<dbReference type="PRINTS" id="PR00132">
    <property type="entry name" value="GLHYDRLASE2"/>
</dbReference>
<comment type="similarity">
    <text evidence="2 7">Belongs to the glycosyl hydrolase 2 family.</text>
</comment>
<dbReference type="NCBIfam" id="NF007538">
    <property type="entry name" value="PRK10150.1"/>
    <property type="match status" value="1"/>
</dbReference>
<comment type="function">
    <text evidence="1 7">Plays an important role in the degradation of dermatan and keratan sulfates.</text>
</comment>
<dbReference type="InterPro" id="IPR006104">
    <property type="entry name" value="Glyco_hydro_2_N"/>
</dbReference>
<comment type="activity regulation">
    <text evidence="7">Inhibited by L-aspartic acid.</text>
</comment>
<evidence type="ECO:0000256" key="7">
    <source>
        <dbReference type="RuleBase" id="RU361154"/>
    </source>
</evidence>
<dbReference type="PANTHER" id="PTHR10066">
    <property type="entry name" value="BETA-GLUCURONIDASE"/>
    <property type="match status" value="1"/>
</dbReference>
<feature type="chain" id="PRO_5047437299" description="Beta-glucuronidase" evidence="8">
    <location>
        <begin position="23"/>
        <end position="667"/>
    </location>
</feature>
<comment type="subunit">
    <text evidence="7">Homotetramer.</text>
</comment>
<protein>
    <recommendedName>
        <fullName evidence="4 7">Beta-glucuronidase</fullName>
        <ecNumber evidence="3 7">3.2.1.31</ecNumber>
    </recommendedName>
</protein>
<feature type="domain" description="Glycoside hydrolase family 2 catalytic" evidence="10">
    <location>
        <begin position="351"/>
        <end position="645"/>
    </location>
</feature>
<dbReference type="SUPFAM" id="SSF51445">
    <property type="entry name" value="(Trans)glycosidases"/>
    <property type="match status" value="1"/>
</dbReference>
<dbReference type="PROSITE" id="PS00719">
    <property type="entry name" value="GLYCOSYL_HYDROL_F2_1"/>
    <property type="match status" value="1"/>
</dbReference>
<dbReference type="SUPFAM" id="SSF49785">
    <property type="entry name" value="Galactose-binding domain-like"/>
    <property type="match status" value="1"/>
</dbReference>
<gene>
    <name evidence="13" type="primary">LOC108560193</name>
</gene>
<evidence type="ECO:0000259" key="9">
    <source>
        <dbReference type="Pfam" id="PF00703"/>
    </source>
</evidence>
<dbReference type="Gene3D" id="2.60.120.260">
    <property type="entry name" value="Galactose-binding domain-like"/>
    <property type="match status" value="1"/>
</dbReference>
<dbReference type="Pfam" id="PF00703">
    <property type="entry name" value="Glyco_hydro_2"/>
    <property type="match status" value="1"/>
</dbReference>
<keyword evidence="5 7" id="KW-0378">Hydrolase</keyword>
<dbReference type="Gene3D" id="3.20.20.80">
    <property type="entry name" value="Glycosidases"/>
    <property type="match status" value="1"/>
</dbReference>
<feature type="signal peptide" evidence="8">
    <location>
        <begin position="1"/>
        <end position="22"/>
    </location>
</feature>
<evidence type="ECO:0000259" key="11">
    <source>
        <dbReference type="Pfam" id="PF02837"/>
    </source>
</evidence>
<evidence type="ECO:0000256" key="1">
    <source>
        <dbReference type="ARBA" id="ARBA00003025"/>
    </source>
</evidence>
<dbReference type="InterPro" id="IPR013783">
    <property type="entry name" value="Ig-like_fold"/>
</dbReference>
<feature type="domain" description="Glycosyl hydrolases family 2 sugar binding" evidence="11">
    <location>
        <begin position="74"/>
        <end position="245"/>
    </location>
</feature>
<dbReference type="InterPro" id="IPR006102">
    <property type="entry name" value="Ig-like_GH2"/>
</dbReference>
<keyword evidence="8" id="KW-0732">Signal</keyword>
<organism evidence="12 13">
    <name type="scientific">Nicrophorus vespilloides</name>
    <name type="common">Boreal carrion beetle</name>
    <dbReference type="NCBI Taxonomy" id="110193"/>
    <lineage>
        <taxon>Eukaryota</taxon>
        <taxon>Metazoa</taxon>
        <taxon>Ecdysozoa</taxon>
        <taxon>Arthropoda</taxon>
        <taxon>Hexapoda</taxon>
        <taxon>Insecta</taxon>
        <taxon>Pterygota</taxon>
        <taxon>Neoptera</taxon>
        <taxon>Endopterygota</taxon>
        <taxon>Coleoptera</taxon>
        <taxon>Polyphaga</taxon>
        <taxon>Staphyliniformia</taxon>
        <taxon>Silphidae</taxon>
        <taxon>Nicrophorinae</taxon>
        <taxon>Nicrophorus</taxon>
    </lineage>
</organism>
<dbReference type="InterPro" id="IPR008979">
    <property type="entry name" value="Galactose-bd-like_sf"/>
</dbReference>
<reference evidence="13" key="1">
    <citation type="submission" date="2025-08" db="UniProtKB">
        <authorList>
            <consortium name="RefSeq"/>
        </authorList>
    </citation>
    <scope>IDENTIFICATION</scope>
    <source>
        <tissue evidence="13">Whole Larva</tissue>
    </source>
</reference>
<evidence type="ECO:0000259" key="10">
    <source>
        <dbReference type="Pfam" id="PF02836"/>
    </source>
</evidence>
<keyword evidence="12" id="KW-1185">Reference proteome</keyword>
<dbReference type="InterPro" id="IPR036156">
    <property type="entry name" value="Beta-gal/glucu_dom_sf"/>
</dbReference>
<dbReference type="InterPro" id="IPR006103">
    <property type="entry name" value="Glyco_hydro_2_cat"/>
</dbReference>
<comment type="catalytic activity">
    <reaction evidence="7">
        <text>a beta-D-glucuronoside + H2O = D-glucuronate + an alcohol</text>
        <dbReference type="Rhea" id="RHEA:17633"/>
        <dbReference type="ChEBI" id="CHEBI:15377"/>
        <dbReference type="ChEBI" id="CHEBI:30879"/>
        <dbReference type="ChEBI" id="CHEBI:58720"/>
        <dbReference type="ChEBI" id="CHEBI:83411"/>
        <dbReference type="EC" id="3.2.1.31"/>
    </reaction>
</comment>
<evidence type="ECO:0000256" key="8">
    <source>
        <dbReference type="SAM" id="SignalP"/>
    </source>
</evidence>